<reference evidence="1" key="1">
    <citation type="submission" date="2018-02" db="EMBL/GenBank/DDBJ databases">
        <title>Rhizophora mucronata_Transcriptome.</title>
        <authorList>
            <person name="Meera S.P."/>
            <person name="Sreeshan A."/>
            <person name="Augustine A."/>
        </authorList>
    </citation>
    <scope>NUCLEOTIDE SEQUENCE</scope>
    <source>
        <tissue evidence="1">Leaf</tissue>
    </source>
</reference>
<dbReference type="EMBL" id="GGEC01074241">
    <property type="protein sequence ID" value="MBX54725.1"/>
    <property type="molecule type" value="Transcribed_RNA"/>
</dbReference>
<organism evidence="1">
    <name type="scientific">Rhizophora mucronata</name>
    <name type="common">Asiatic mangrove</name>
    <dbReference type="NCBI Taxonomy" id="61149"/>
    <lineage>
        <taxon>Eukaryota</taxon>
        <taxon>Viridiplantae</taxon>
        <taxon>Streptophyta</taxon>
        <taxon>Embryophyta</taxon>
        <taxon>Tracheophyta</taxon>
        <taxon>Spermatophyta</taxon>
        <taxon>Magnoliopsida</taxon>
        <taxon>eudicotyledons</taxon>
        <taxon>Gunneridae</taxon>
        <taxon>Pentapetalae</taxon>
        <taxon>rosids</taxon>
        <taxon>fabids</taxon>
        <taxon>Malpighiales</taxon>
        <taxon>Rhizophoraceae</taxon>
        <taxon>Rhizophora</taxon>
    </lineage>
</organism>
<proteinExistence type="predicted"/>
<name>A0A2P2PJ22_RHIMU</name>
<protein>
    <submittedName>
        <fullName evidence="1">Uncharacterized protein</fullName>
    </submittedName>
</protein>
<accession>A0A2P2PJ22</accession>
<sequence>MYTLLEETENLHYSLCIIIFRTENSCSYYKNSFNVCMYETCYLEWHNIIYEVHICFYGQ</sequence>
<evidence type="ECO:0000313" key="1">
    <source>
        <dbReference type="EMBL" id="MBX54725.1"/>
    </source>
</evidence>
<dbReference type="AlphaFoldDB" id="A0A2P2PJ22"/>